<sequence length="144" mass="15946">MSYGVSSRDKGVTEDRDFARTHSLHIPKARYTKYHQQTTMGGELQGPPDDLSVQSAHSYRPIFTTSLPTAADEPHNTNEMPFLDLALKHRSAVVAEQSLSFGTNTEISIAVVDQWSIERNVSGFCVHSCCGRQDCWVTTAGATW</sequence>
<evidence type="ECO:0000313" key="2">
    <source>
        <dbReference type="Proteomes" id="UP000191342"/>
    </source>
</evidence>
<dbReference type="AlphaFoldDB" id="A0A1V6TEJ1"/>
<evidence type="ECO:0000313" key="1">
    <source>
        <dbReference type="EMBL" id="OQE24782.1"/>
    </source>
</evidence>
<gene>
    <name evidence="1" type="ORF">PENFLA_c009G09994</name>
</gene>
<organism evidence="1 2">
    <name type="scientific">Penicillium flavigenum</name>
    <dbReference type="NCBI Taxonomy" id="254877"/>
    <lineage>
        <taxon>Eukaryota</taxon>
        <taxon>Fungi</taxon>
        <taxon>Dikarya</taxon>
        <taxon>Ascomycota</taxon>
        <taxon>Pezizomycotina</taxon>
        <taxon>Eurotiomycetes</taxon>
        <taxon>Eurotiomycetidae</taxon>
        <taxon>Eurotiales</taxon>
        <taxon>Aspergillaceae</taxon>
        <taxon>Penicillium</taxon>
    </lineage>
</organism>
<protein>
    <submittedName>
        <fullName evidence="1">Uncharacterized protein</fullName>
    </submittedName>
</protein>
<proteinExistence type="predicted"/>
<dbReference type="EMBL" id="MLQL01000009">
    <property type="protein sequence ID" value="OQE24782.1"/>
    <property type="molecule type" value="Genomic_DNA"/>
</dbReference>
<name>A0A1V6TEJ1_9EURO</name>
<keyword evidence="2" id="KW-1185">Reference proteome</keyword>
<accession>A0A1V6TEJ1</accession>
<comment type="caution">
    <text evidence="1">The sequence shown here is derived from an EMBL/GenBank/DDBJ whole genome shotgun (WGS) entry which is preliminary data.</text>
</comment>
<dbReference type="Proteomes" id="UP000191342">
    <property type="component" value="Unassembled WGS sequence"/>
</dbReference>
<reference evidence="2" key="1">
    <citation type="journal article" date="2017" name="Nat. Microbiol.">
        <title>Global analysis of biosynthetic gene clusters reveals vast potential of secondary metabolite production in Penicillium species.</title>
        <authorList>
            <person name="Nielsen J.C."/>
            <person name="Grijseels S."/>
            <person name="Prigent S."/>
            <person name="Ji B."/>
            <person name="Dainat J."/>
            <person name="Nielsen K.F."/>
            <person name="Frisvad J.C."/>
            <person name="Workman M."/>
            <person name="Nielsen J."/>
        </authorList>
    </citation>
    <scope>NUCLEOTIDE SEQUENCE [LARGE SCALE GENOMIC DNA]</scope>
    <source>
        <strain evidence="2">IBT 14082</strain>
    </source>
</reference>